<protein>
    <submittedName>
        <fullName evidence="2">Uncharacterized protein</fullName>
    </submittedName>
</protein>
<dbReference type="EMBL" id="JAQQXP010000002">
    <property type="protein sequence ID" value="MDC8832067.1"/>
    <property type="molecule type" value="Genomic_DNA"/>
</dbReference>
<comment type="caution">
    <text evidence="2">The sequence shown here is derived from an EMBL/GenBank/DDBJ whole genome shotgun (WGS) entry which is preliminary data.</text>
</comment>
<dbReference type="Gene3D" id="3.40.50.10770">
    <property type="entry name" value="Hypothetical protein VC1899 like domain (Restriction endonuclease-like)"/>
    <property type="match status" value="1"/>
</dbReference>
<proteinExistence type="predicted"/>
<sequence>MTNVKSTLTEIGFVLLSILLALSIGWFSKSLLLLWFGELVSIEPNNLIDVLQYAVIGLLVFLLIKLFKTNQLLLDKKRAFEEKQGKASGAILLYVSIALFVVASNWLSDASYEMLNEYLQVKVSGSTYWHWLGLALVLFVSGLIQSWQKAPRKKAFWKRPQPYCVAAVVPVLIGLLALIDMFVYSFSTNAQITAIYLLLAVFVGLHVFLLIKQHSTPRNLISNKNAIGDFKHMVLFISAPMPFKKSEKYDLAEDDKALKIICAALLKQSNIFADNKNKYKDTRKCIALRKGIVKKTVNNVPKVEEIAGVLAMVLALRLWLGDNDEVATPDEIDFDKVEKRLKSLTDSVNRENTKGHNNPILLCLFVELFEFIVRPACHNFTTSFSELVGIHDELNKKLETLDGTRSERSVWRMPLLALEQHLNKPECKLEACTLVFSKDREARNAHGNKKDGSHVWAPEFCALIQTFFSYMKLRDDRLEWFYYHSSEEQQPEEKNLQSFSFKDIRSIYNNNTNRGVAFHDLQDCRNVIVDIVKESEFDPKATVVDFTSGTKVTSIAAVLETTSSDIRSQYVDTNNYDIKLFDFRYYSLEDFFG</sequence>
<accession>A0ABT5L5C8</accession>
<feature type="transmembrane region" description="Helical" evidence="1">
    <location>
        <begin position="7"/>
        <end position="27"/>
    </location>
</feature>
<keyword evidence="3" id="KW-1185">Reference proteome</keyword>
<reference evidence="2 3" key="1">
    <citation type="submission" date="2022-10" db="EMBL/GenBank/DDBJ databases">
        <title>Alteromonas sp. chi3 Genome sequencing.</title>
        <authorList>
            <person name="Park S."/>
        </authorList>
    </citation>
    <scope>NUCLEOTIDE SEQUENCE [LARGE SCALE GENOMIC DNA]</scope>
    <source>
        <strain evidence="3">chi3</strain>
    </source>
</reference>
<feature type="transmembrane region" description="Helical" evidence="1">
    <location>
        <begin position="47"/>
        <end position="67"/>
    </location>
</feature>
<feature type="transmembrane region" description="Helical" evidence="1">
    <location>
        <begin position="128"/>
        <end position="144"/>
    </location>
</feature>
<keyword evidence="1" id="KW-0472">Membrane</keyword>
<feature type="transmembrane region" description="Helical" evidence="1">
    <location>
        <begin position="87"/>
        <end position="108"/>
    </location>
</feature>
<dbReference type="Proteomes" id="UP001218788">
    <property type="component" value="Unassembled WGS sequence"/>
</dbReference>
<evidence type="ECO:0000256" key="1">
    <source>
        <dbReference type="SAM" id="Phobius"/>
    </source>
</evidence>
<feature type="transmembrane region" description="Helical" evidence="1">
    <location>
        <begin position="192"/>
        <end position="211"/>
    </location>
</feature>
<feature type="transmembrane region" description="Helical" evidence="1">
    <location>
        <begin position="165"/>
        <end position="186"/>
    </location>
</feature>
<evidence type="ECO:0000313" key="3">
    <source>
        <dbReference type="Proteomes" id="UP001218788"/>
    </source>
</evidence>
<keyword evidence="1" id="KW-0812">Transmembrane</keyword>
<evidence type="ECO:0000313" key="2">
    <source>
        <dbReference type="EMBL" id="MDC8832067.1"/>
    </source>
</evidence>
<keyword evidence="1" id="KW-1133">Transmembrane helix</keyword>
<name>A0ABT5L5C8_9ALTE</name>
<gene>
    <name evidence="2" type="ORF">OIK42_15010</name>
</gene>
<dbReference type="RefSeq" id="WP_273641851.1">
    <property type="nucleotide sequence ID" value="NZ_JAQQXP010000002.1"/>
</dbReference>
<organism evidence="2 3">
    <name type="scientific">Alteromonas gilva</name>
    <dbReference type="NCBI Taxonomy" id="2987522"/>
    <lineage>
        <taxon>Bacteria</taxon>
        <taxon>Pseudomonadati</taxon>
        <taxon>Pseudomonadota</taxon>
        <taxon>Gammaproteobacteria</taxon>
        <taxon>Alteromonadales</taxon>
        <taxon>Alteromonadaceae</taxon>
        <taxon>Alteromonas/Salinimonas group</taxon>
        <taxon>Alteromonas</taxon>
    </lineage>
</organism>